<dbReference type="STRING" id="503106.A0A218Z897"/>
<evidence type="ECO:0000256" key="1">
    <source>
        <dbReference type="ARBA" id="ARBA00008078"/>
    </source>
</evidence>
<dbReference type="Proteomes" id="UP000242519">
    <property type="component" value="Unassembled WGS sequence"/>
</dbReference>
<dbReference type="InParanoid" id="A0A218Z897"/>
<feature type="domain" description="tRNA intron endonuclease catalytic" evidence="5">
    <location>
        <begin position="521"/>
        <end position="615"/>
    </location>
</feature>
<dbReference type="CDD" id="cd22363">
    <property type="entry name" value="tRNA-intron_lyase_C"/>
    <property type="match status" value="1"/>
</dbReference>
<dbReference type="GO" id="GO:0003676">
    <property type="term" value="F:nucleic acid binding"/>
    <property type="evidence" value="ECO:0007669"/>
    <property type="project" value="InterPro"/>
</dbReference>
<evidence type="ECO:0000259" key="5">
    <source>
        <dbReference type="Pfam" id="PF01974"/>
    </source>
</evidence>
<gene>
    <name evidence="6" type="ORF">B2J93_9357</name>
</gene>
<feature type="region of interest" description="Disordered" evidence="4">
    <location>
        <begin position="353"/>
        <end position="403"/>
    </location>
</feature>
<proteinExistence type="inferred from homology"/>
<comment type="catalytic activity">
    <reaction evidence="3">
        <text>pretRNA = a 3'-half-tRNA molecule with a 5'-OH end + a 5'-half-tRNA molecule with a 2',3'-cyclic phosphate end + an intron with a 2',3'-cyclic phosphate and a 5'-hydroxyl terminus.</text>
        <dbReference type="EC" id="4.6.1.16"/>
    </reaction>
</comment>
<dbReference type="AlphaFoldDB" id="A0A218Z897"/>
<sequence>MANIAKTPPVDQATPTIAHSLKAPAPYKSRGPTKFEQLNKLYALPAPLRTFPLPTFVPHNPLSLFHILYVWVSQSLSPPSSHADPVFQGWFSPETRSVHVTDVRSIRGLWEQGFYGKGTLSRSEPSWLNREQAQLGSGKKKTSLEDVTRQRRMDRQVMKWERARKEREMIDLKIQEEANAAALAAAVEGKPIEERLQVERQADAVFDNPADTSLIAEDAVTPNVSADAIISRTQPQVEGITLAHNSFNTVAPVGPLELLALPNSQAELDFPRTKTVECLAKKFDESFVQKCFASPVGPLELLALPNSIKSFPPPPPTLEAQDFIPDLTLSQSRVSANAKVALQEQEVQFASNLSEDPEILSNSETTDTTHNSSVHSLQTTDTLSTNSPPFPSTPQIKRQKSVRFSPTVEKNTFLQFEPPSPARAVSAPSQHAIALPAVESDITAKVEQHPLTIENQEHTQLTLEEAFFLSYALGALHVLSPLSSLPLSNSELFTLCLSHSTSPPSVPTNTPATAHAPDAPFLLNYVVYHHFRSLGWVVRSGIKFSVDYVLYTRGPVFTHAEFCVLILPSYTHPYWSSMSELSAYRRSKEERTWAWLSCVNRVVTQIKKTLILVYVEVPPPFEMDGMHGSAGESDKGQIAIVLGRYKVREVVLKRWAANRMRD</sequence>
<dbReference type="InterPro" id="IPR011856">
    <property type="entry name" value="tRNA_endonuc-like_dom_sf"/>
</dbReference>
<dbReference type="PANTHER" id="PTHR21227">
    <property type="entry name" value="TRNA-SPLICING ENDONUCLEASE SUBUNIT SEN2"/>
    <property type="match status" value="1"/>
</dbReference>
<dbReference type="FunCoup" id="A0A218Z897">
    <property type="interactions" value="54"/>
</dbReference>
<dbReference type="InterPro" id="IPR036167">
    <property type="entry name" value="tRNA_intron_Endo_cat-like_sf"/>
</dbReference>
<dbReference type="NCBIfam" id="TIGR00324">
    <property type="entry name" value="endA"/>
    <property type="match status" value="1"/>
</dbReference>
<dbReference type="GO" id="GO:0000214">
    <property type="term" value="C:tRNA-intron endonuclease complex"/>
    <property type="evidence" value="ECO:0007669"/>
    <property type="project" value="TreeGrafter"/>
</dbReference>
<evidence type="ECO:0000256" key="2">
    <source>
        <dbReference type="ARBA" id="ARBA00012573"/>
    </source>
</evidence>
<comment type="similarity">
    <text evidence="1">Belongs to the tRNA-intron endonuclease family.</text>
</comment>
<dbReference type="EMBL" id="MZNU01000116">
    <property type="protein sequence ID" value="OWP04289.1"/>
    <property type="molecule type" value="Genomic_DNA"/>
</dbReference>
<accession>A0A218Z897</accession>
<dbReference type="SUPFAM" id="SSF53032">
    <property type="entry name" value="tRNA-intron endonuclease catalytic domain-like"/>
    <property type="match status" value="1"/>
</dbReference>
<organism evidence="6 7">
    <name type="scientific">Diplocarpon coronariae</name>
    <dbReference type="NCBI Taxonomy" id="2795749"/>
    <lineage>
        <taxon>Eukaryota</taxon>
        <taxon>Fungi</taxon>
        <taxon>Dikarya</taxon>
        <taxon>Ascomycota</taxon>
        <taxon>Pezizomycotina</taxon>
        <taxon>Leotiomycetes</taxon>
        <taxon>Helotiales</taxon>
        <taxon>Drepanopezizaceae</taxon>
        <taxon>Diplocarpon</taxon>
    </lineage>
</organism>
<feature type="compositionally biased region" description="Polar residues" evidence="4">
    <location>
        <begin position="353"/>
        <end position="387"/>
    </location>
</feature>
<evidence type="ECO:0000313" key="6">
    <source>
        <dbReference type="EMBL" id="OWP04289.1"/>
    </source>
</evidence>
<protein>
    <recommendedName>
        <fullName evidence="2">tRNA-intron lyase</fullName>
        <ecNumber evidence="2">4.6.1.16</ecNumber>
    </recommendedName>
</protein>
<dbReference type="Gene3D" id="3.40.1350.10">
    <property type="match status" value="1"/>
</dbReference>
<dbReference type="InterPro" id="IPR006677">
    <property type="entry name" value="tRNA_intron_Endonuc_cat-like"/>
</dbReference>
<keyword evidence="7" id="KW-1185">Reference proteome</keyword>
<dbReference type="GO" id="GO:0000379">
    <property type="term" value="P:tRNA-type intron splice site recognition and cleavage"/>
    <property type="evidence" value="ECO:0007669"/>
    <property type="project" value="TreeGrafter"/>
</dbReference>
<name>A0A218Z897_9HELO</name>
<evidence type="ECO:0000313" key="7">
    <source>
        <dbReference type="Proteomes" id="UP000242519"/>
    </source>
</evidence>
<dbReference type="FunFam" id="3.40.1350.10:FF:000007">
    <property type="entry name" value="tRNA-splicing endonuclease subunit Sen2"/>
    <property type="match status" value="1"/>
</dbReference>
<dbReference type="Pfam" id="PF01974">
    <property type="entry name" value="tRNA_int_endo"/>
    <property type="match status" value="1"/>
</dbReference>
<dbReference type="GO" id="GO:0000213">
    <property type="term" value="F:tRNA-intron lyase activity"/>
    <property type="evidence" value="ECO:0007669"/>
    <property type="project" value="UniProtKB-EC"/>
</dbReference>
<dbReference type="OrthoDB" id="10249562at2759"/>
<dbReference type="InterPro" id="IPR006676">
    <property type="entry name" value="tRNA_splic"/>
</dbReference>
<dbReference type="PANTHER" id="PTHR21227:SF0">
    <property type="entry name" value="TRNA-SPLICING ENDONUCLEASE SUBUNIT SEN2"/>
    <property type="match status" value="1"/>
</dbReference>
<comment type="caution">
    <text evidence="6">The sequence shown here is derived from an EMBL/GenBank/DDBJ whole genome shotgun (WGS) entry which is preliminary data.</text>
</comment>
<dbReference type="GO" id="GO:0005737">
    <property type="term" value="C:cytoplasm"/>
    <property type="evidence" value="ECO:0007669"/>
    <property type="project" value="TreeGrafter"/>
</dbReference>
<evidence type="ECO:0000256" key="4">
    <source>
        <dbReference type="SAM" id="MobiDB-lite"/>
    </source>
</evidence>
<evidence type="ECO:0000256" key="3">
    <source>
        <dbReference type="ARBA" id="ARBA00034031"/>
    </source>
</evidence>
<reference evidence="6 7" key="1">
    <citation type="submission" date="2017-04" db="EMBL/GenBank/DDBJ databases">
        <title>Draft genome sequence of Marssonina coronaria NL1: causal agent of apple blotch.</title>
        <authorList>
            <person name="Cheng Q."/>
        </authorList>
    </citation>
    <scope>NUCLEOTIDE SEQUENCE [LARGE SCALE GENOMIC DNA]</scope>
    <source>
        <strain evidence="6 7">NL1</strain>
    </source>
</reference>
<dbReference type="EC" id="4.6.1.16" evidence="2"/>